<protein>
    <submittedName>
        <fullName evidence="1">Putative Membrane protein</fullName>
    </submittedName>
</protein>
<dbReference type="EMBL" id="RBRZ01000016">
    <property type="protein sequence ID" value="RMR61527.1"/>
    <property type="molecule type" value="Genomic_DNA"/>
</dbReference>
<sequence>MEMVVPLPISISTPLRPHNEITDIHPIWLLACINQRLQDEIHLRFKSGKAIAKRWIDGLGGIAGSITWGVVMLNFINTALTYRDLTQDGDFSAKDIGKVRYELGYSFNLLMAVFVEAPWSLIRDAAPVLIDDHLKEPDQQKAGYLFQLELNSKGRTAADALNTIELEVKLTSRIDTLTILVAE</sequence>
<evidence type="ECO:0000313" key="1">
    <source>
        <dbReference type="EMBL" id="RMR61527.1"/>
    </source>
</evidence>
<accession>A0A7Z6Y4J8</accession>
<comment type="caution">
    <text evidence="1">The sequence shown here is derived from an EMBL/GenBank/DDBJ whole genome shotgun (WGS) entry which is preliminary data.</text>
</comment>
<evidence type="ECO:0000313" key="2">
    <source>
        <dbReference type="Proteomes" id="UP000281806"/>
    </source>
</evidence>
<organism evidence="1 2">
    <name type="scientific">Pseudomonas syringae pv. actinidiae</name>
    <dbReference type="NCBI Taxonomy" id="103796"/>
    <lineage>
        <taxon>Bacteria</taxon>
        <taxon>Pseudomonadati</taxon>
        <taxon>Pseudomonadota</taxon>
        <taxon>Gammaproteobacteria</taxon>
        <taxon>Pseudomonadales</taxon>
        <taxon>Pseudomonadaceae</taxon>
        <taxon>Pseudomonas</taxon>
        <taxon>Pseudomonas syringae</taxon>
    </lineage>
</organism>
<reference evidence="1 2" key="1">
    <citation type="submission" date="2018-08" db="EMBL/GenBank/DDBJ databases">
        <title>Recombination of ecologically and evolutionarily significant loci maintains genetic cohesion in the Pseudomonas syringae species complex.</title>
        <authorList>
            <person name="Dillon M."/>
            <person name="Thakur S."/>
            <person name="Almeida R.N.D."/>
            <person name="Weir B.S."/>
            <person name="Guttman D.S."/>
        </authorList>
    </citation>
    <scope>NUCLEOTIDE SEQUENCE [LARGE SCALE GENOMIC DNA]</scope>
    <source>
        <strain evidence="1 2">ICMP 19198</strain>
    </source>
</reference>
<dbReference type="AlphaFoldDB" id="A0A7Z6Y4J8"/>
<proteinExistence type="predicted"/>
<gene>
    <name evidence="1" type="ORF">ALP83_101411</name>
</gene>
<name>A0A7Z6Y4J8_PSESF</name>
<dbReference type="Proteomes" id="UP000281806">
    <property type="component" value="Unassembled WGS sequence"/>
</dbReference>